<evidence type="ECO:0000313" key="3">
    <source>
        <dbReference type="Proteomes" id="UP001063166"/>
    </source>
</evidence>
<reference evidence="2" key="1">
    <citation type="submission" date="2022-07" db="EMBL/GenBank/DDBJ databases">
        <title>The genome of Lyophyllum shimeji provides insight into the initial evolution of ectomycorrhizal fungal genome.</title>
        <authorList>
            <person name="Kobayashi Y."/>
            <person name="Shibata T."/>
            <person name="Hirakawa H."/>
            <person name="Shigenobu S."/>
            <person name="Nishiyama T."/>
            <person name="Yamada A."/>
            <person name="Hasebe M."/>
            <person name="Kawaguchi M."/>
        </authorList>
    </citation>
    <scope>NUCLEOTIDE SEQUENCE</scope>
    <source>
        <strain evidence="2">AT787</strain>
    </source>
</reference>
<dbReference type="Proteomes" id="UP001063166">
    <property type="component" value="Unassembled WGS sequence"/>
</dbReference>
<evidence type="ECO:0000313" key="2">
    <source>
        <dbReference type="EMBL" id="GLB40926.1"/>
    </source>
</evidence>
<organism evidence="2 3">
    <name type="scientific">Lyophyllum shimeji</name>
    <name type="common">Hon-shimeji</name>
    <name type="synonym">Tricholoma shimeji</name>
    <dbReference type="NCBI Taxonomy" id="47721"/>
    <lineage>
        <taxon>Eukaryota</taxon>
        <taxon>Fungi</taxon>
        <taxon>Dikarya</taxon>
        <taxon>Basidiomycota</taxon>
        <taxon>Agaricomycotina</taxon>
        <taxon>Agaricomycetes</taxon>
        <taxon>Agaricomycetidae</taxon>
        <taxon>Agaricales</taxon>
        <taxon>Tricholomatineae</taxon>
        <taxon>Lyophyllaceae</taxon>
        <taxon>Lyophyllum</taxon>
    </lineage>
</organism>
<protein>
    <submittedName>
        <fullName evidence="2">Uncharacterized protein</fullName>
    </submittedName>
</protein>
<accession>A0A9P3PSI0</accession>
<dbReference type="EMBL" id="BRPK01000009">
    <property type="protein sequence ID" value="GLB40926.1"/>
    <property type="molecule type" value="Genomic_DNA"/>
</dbReference>
<dbReference type="AlphaFoldDB" id="A0A9P3PSI0"/>
<evidence type="ECO:0000256" key="1">
    <source>
        <dbReference type="SAM" id="MobiDB-lite"/>
    </source>
</evidence>
<proteinExistence type="predicted"/>
<feature type="compositionally biased region" description="Low complexity" evidence="1">
    <location>
        <begin position="53"/>
        <end position="68"/>
    </location>
</feature>
<feature type="region of interest" description="Disordered" evidence="1">
    <location>
        <begin position="35"/>
        <end position="68"/>
    </location>
</feature>
<name>A0A9P3PSI0_LYOSH</name>
<gene>
    <name evidence="2" type="ORF">LshimejAT787_0901410</name>
</gene>
<feature type="compositionally biased region" description="Polar residues" evidence="1">
    <location>
        <begin position="40"/>
        <end position="51"/>
    </location>
</feature>
<keyword evidence="3" id="KW-1185">Reference proteome</keyword>
<comment type="caution">
    <text evidence="2">The sequence shown here is derived from an EMBL/GenBank/DDBJ whole genome shotgun (WGS) entry which is preliminary data.</text>
</comment>
<sequence>MTRRGALIDQDSLNEELQTAFSELDTLDWHTACGDEVRRSNNGPRMSTMTRWSGPSTPSPSHSGTSLF</sequence>